<dbReference type="GO" id="GO:0005634">
    <property type="term" value="C:nucleus"/>
    <property type="evidence" value="ECO:0007669"/>
    <property type="project" value="UniProtKB-SubCell"/>
</dbReference>
<comment type="subcellular location">
    <subcellularLocation>
        <location evidence="1">Nucleus</location>
    </subcellularLocation>
</comment>
<organism evidence="10 11">
    <name type="scientific">Plectosphaerella cucumerina</name>
    <dbReference type="NCBI Taxonomy" id="40658"/>
    <lineage>
        <taxon>Eukaryota</taxon>
        <taxon>Fungi</taxon>
        <taxon>Dikarya</taxon>
        <taxon>Ascomycota</taxon>
        <taxon>Pezizomycotina</taxon>
        <taxon>Sordariomycetes</taxon>
        <taxon>Hypocreomycetidae</taxon>
        <taxon>Glomerellales</taxon>
        <taxon>Plectosphaerellaceae</taxon>
        <taxon>Plectosphaerella</taxon>
    </lineage>
</organism>
<name>A0A8K0TK15_9PEZI</name>
<evidence type="ECO:0000256" key="7">
    <source>
        <dbReference type="ARBA" id="ARBA00023242"/>
    </source>
</evidence>
<evidence type="ECO:0000256" key="6">
    <source>
        <dbReference type="ARBA" id="ARBA00023163"/>
    </source>
</evidence>
<evidence type="ECO:0000256" key="5">
    <source>
        <dbReference type="ARBA" id="ARBA00023015"/>
    </source>
</evidence>
<dbReference type="EMBL" id="JAGPXD010000003">
    <property type="protein sequence ID" value="KAH7363534.1"/>
    <property type="molecule type" value="Genomic_DNA"/>
</dbReference>
<dbReference type="PROSITE" id="PS00028">
    <property type="entry name" value="ZINC_FINGER_C2H2_1"/>
    <property type="match status" value="1"/>
</dbReference>
<dbReference type="PANTHER" id="PTHR46179">
    <property type="entry name" value="ZINC FINGER PROTEIN"/>
    <property type="match status" value="1"/>
</dbReference>
<dbReference type="PROSITE" id="PS50157">
    <property type="entry name" value="ZINC_FINGER_C2H2_2"/>
    <property type="match status" value="1"/>
</dbReference>
<evidence type="ECO:0000256" key="2">
    <source>
        <dbReference type="ARBA" id="ARBA00022723"/>
    </source>
</evidence>
<keyword evidence="11" id="KW-1185">Reference proteome</keyword>
<dbReference type="GO" id="GO:0008270">
    <property type="term" value="F:zinc ion binding"/>
    <property type="evidence" value="ECO:0007669"/>
    <property type="project" value="UniProtKB-KW"/>
</dbReference>
<evidence type="ECO:0000259" key="9">
    <source>
        <dbReference type="PROSITE" id="PS50157"/>
    </source>
</evidence>
<dbReference type="Proteomes" id="UP000813385">
    <property type="component" value="Unassembled WGS sequence"/>
</dbReference>
<dbReference type="InterPro" id="IPR036236">
    <property type="entry name" value="Znf_C2H2_sf"/>
</dbReference>
<gene>
    <name evidence="10" type="ORF">B0T11DRAFT_94615</name>
</gene>
<keyword evidence="7" id="KW-0539">Nucleus</keyword>
<dbReference type="PANTHER" id="PTHR46179:SF13">
    <property type="entry name" value="C2H2-TYPE DOMAIN-CONTAINING PROTEIN"/>
    <property type="match status" value="1"/>
</dbReference>
<evidence type="ECO:0000256" key="4">
    <source>
        <dbReference type="ARBA" id="ARBA00022833"/>
    </source>
</evidence>
<dbReference type="InterPro" id="IPR013087">
    <property type="entry name" value="Znf_C2H2_type"/>
</dbReference>
<keyword evidence="5" id="KW-0805">Transcription regulation</keyword>
<keyword evidence="6" id="KW-0804">Transcription</keyword>
<dbReference type="InterPro" id="IPR051061">
    <property type="entry name" value="Zinc_finger_trans_reg"/>
</dbReference>
<dbReference type="SUPFAM" id="SSF57667">
    <property type="entry name" value="beta-beta-alpha zinc fingers"/>
    <property type="match status" value="1"/>
</dbReference>
<dbReference type="Gene3D" id="3.30.160.60">
    <property type="entry name" value="Classic Zinc Finger"/>
    <property type="match status" value="1"/>
</dbReference>
<evidence type="ECO:0000256" key="8">
    <source>
        <dbReference type="PROSITE-ProRule" id="PRU00042"/>
    </source>
</evidence>
<evidence type="ECO:0000313" key="11">
    <source>
        <dbReference type="Proteomes" id="UP000813385"/>
    </source>
</evidence>
<evidence type="ECO:0000313" key="10">
    <source>
        <dbReference type="EMBL" id="KAH7363534.1"/>
    </source>
</evidence>
<accession>A0A8K0TK15</accession>
<sequence>MNDPLEQYAGPAVDEPDDDVAAHSFLDFTSSTKGGGESVTAEVFARQVRELDLTLWKDSFVDRGGVLFCRYETSCGHSFSRPCEARKHMKRHMKPFVCNLCGLQVAEKGEMRRHLKSHNAQDKLACGVGNCDAVFTRPYSRTRHQAKVHHIP</sequence>
<keyword evidence="3 8" id="KW-0863">Zinc-finger</keyword>
<dbReference type="GO" id="GO:0006357">
    <property type="term" value="P:regulation of transcription by RNA polymerase II"/>
    <property type="evidence" value="ECO:0007669"/>
    <property type="project" value="TreeGrafter"/>
</dbReference>
<evidence type="ECO:0000256" key="1">
    <source>
        <dbReference type="ARBA" id="ARBA00004123"/>
    </source>
</evidence>
<keyword evidence="4" id="KW-0862">Zinc</keyword>
<comment type="caution">
    <text evidence="10">The sequence shown here is derived from an EMBL/GenBank/DDBJ whole genome shotgun (WGS) entry which is preliminary data.</text>
</comment>
<dbReference type="AlphaFoldDB" id="A0A8K0TK15"/>
<dbReference type="SMART" id="SM00355">
    <property type="entry name" value="ZnF_C2H2"/>
    <property type="match status" value="3"/>
</dbReference>
<protein>
    <recommendedName>
        <fullName evidence="9">C2H2-type domain-containing protein</fullName>
    </recommendedName>
</protein>
<proteinExistence type="predicted"/>
<feature type="domain" description="C2H2-type" evidence="9">
    <location>
        <begin position="96"/>
        <end position="123"/>
    </location>
</feature>
<evidence type="ECO:0000256" key="3">
    <source>
        <dbReference type="ARBA" id="ARBA00022771"/>
    </source>
</evidence>
<keyword evidence="2" id="KW-0479">Metal-binding</keyword>
<reference evidence="10" key="1">
    <citation type="journal article" date="2021" name="Nat. Commun.">
        <title>Genetic determinants of endophytism in the Arabidopsis root mycobiome.</title>
        <authorList>
            <person name="Mesny F."/>
            <person name="Miyauchi S."/>
            <person name="Thiergart T."/>
            <person name="Pickel B."/>
            <person name="Atanasova L."/>
            <person name="Karlsson M."/>
            <person name="Huettel B."/>
            <person name="Barry K.W."/>
            <person name="Haridas S."/>
            <person name="Chen C."/>
            <person name="Bauer D."/>
            <person name="Andreopoulos W."/>
            <person name="Pangilinan J."/>
            <person name="LaButti K."/>
            <person name="Riley R."/>
            <person name="Lipzen A."/>
            <person name="Clum A."/>
            <person name="Drula E."/>
            <person name="Henrissat B."/>
            <person name="Kohler A."/>
            <person name="Grigoriev I.V."/>
            <person name="Martin F.M."/>
            <person name="Hacquard S."/>
        </authorList>
    </citation>
    <scope>NUCLEOTIDE SEQUENCE</scope>
    <source>
        <strain evidence="10">MPI-CAGE-AT-0016</strain>
    </source>
</reference>
<dbReference type="OrthoDB" id="6365676at2759"/>